<organism evidence="3">
    <name type="scientific">uncultured bacterium G1</name>
    <dbReference type="NCBI Taxonomy" id="1821258"/>
    <lineage>
        <taxon>Bacteria</taxon>
        <taxon>environmental samples</taxon>
    </lineage>
</organism>
<name>A0A173DXL3_9BACT</name>
<dbReference type="Pfam" id="PF04542">
    <property type="entry name" value="Sigma70_r2"/>
    <property type="match status" value="1"/>
</dbReference>
<dbReference type="GO" id="GO:0003700">
    <property type="term" value="F:DNA-binding transcription factor activity"/>
    <property type="evidence" value="ECO:0007669"/>
    <property type="project" value="InterPro"/>
</dbReference>
<dbReference type="SUPFAM" id="SSF88946">
    <property type="entry name" value="Sigma2 domain of RNA polymerase sigma factors"/>
    <property type="match status" value="1"/>
</dbReference>
<evidence type="ECO:0000313" key="3">
    <source>
        <dbReference type="EMBL" id="ANG65660.1"/>
    </source>
</evidence>
<dbReference type="InterPro" id="IPR013325">
    <property type="entry name" value="RNA_pol_sigma_r2"/>
</dbReference>
<accession>A0A173DXL3</accession>
<dbReference type="EMBL" id="KU952095">
    <property type="protein sequence ID" value="ANG65660.1"/>
    <property type="molecule type" value="Genomic_DNA"/>
</dbReference>
<dbReference type="GO" id="GO:0006352">
    <property type="term" value="P:DNA-templated transcription initiation"/>
    <property type="evidence" value="ECO:0007669"/>
    <property type="project" value="InterPro"/>
</dbReference>
<protein>
    <recommendedName>
        <fullName evidence="2">RNA polymerase sigma-70 region 2 domain-containing protein</fullName>
    </recommendedName>
</protein>
<feature type="domain" description="RNA polymerase sigma-70 region 2" evidence="2">
    <location>
        <begin position="46"/>
        <end position="95"/>
    </location>
</feature>
<feature type="compositionally biased region" description="Low complexity" evidence="1">
    <location>
        <begin position="119"/>
        <end position="133"/>
    </location>
</feature>
<dbReference type="AlphaFoldDB" id="A0A173DXL3"/>
<dbReference type="InterPro" id="IPR007627">
    <property type="entry name" value="RNA_pol_sigma70_r2"/>
</dbReference>
<feature type="region of interest" description="Disordered" evidence="1">
    <location>
        <begin position="100"/>
        <end position="133"/>
    </location>
</feature>
<sequence length="133" mass="14887">MKNFYDNTNATYMTEKGETIPGQDIIDAAATAAEILYRQNRKRVPTLEMSDLFSETVCRAIAGIRRFDSGRASLKTWVSRIALHYLIDFEGREKRRTSLFCSSSEADERGEDYVSPQIAGTGATSSRRTGTFA</sequence>
<reference evidence="3" key="1">
    <citation type="submission" date="2016-03" db="EMBL/GenBank/DDBJ databases">
        <title>Improved glycerol to ethanol conversion by E. coli using a metagenomic fragment isolated from an anaerobic reactor.</title>
        <authorList>
            <person name="Loaces I."/>
            <person name="Rodriguez C."/>
            <person name="Amarelle V."/>
            <person name="Fabiano E."/>
            <person name="Noya F."/>
        </authorList>
    </citation>
    <scope>NUCLEOTIDE SEQUENCE</scope>
</reference>
<proteinExistence type="predicted"/>
<gene>
    <name evidence="3" type="primary">G1_14</name>
</gene>
<evidence type="ECO:0000259" key="2">
    <source>
        <dbReference type="Pfam" id="PF04542"/>
    </source>
</evidence>
<evidence type="ECO:0000256" key="1">
    <source>
        <dbReference type="SAM" id="MobiDB-lite"/>
    </source>
</evidence>
<dbReference type="Gene3D" id="1.10.1740.10">
    <property type="match status" value="1"/>
</dbReference>